<dbReference type="AlphaFoldDB" id="A0A7R8W569"/>
<dbReference type="OrthoDB" id="240546at2759"/>
<evidence type="ECO:0000259" key="4">
    <source>
        <dbReference type="Pfam" id="PF19032"/>
    </source>
</evidence>
<gene>
    <name evidence="5" type="ORF">CTOB1V02_LOCUS756</name>
</gene>
<evidence type="ECO:0000313" key="5">
    <source>
        <dbReference type="EMBL" id="CAD7222758.1"/>
    </source>
</evidence>
<name>A0A7R8W569_9CRUS</name>
<reference evidence="5" key="1">
    <citation type="submission" date="2020-11" db="EMBL/GenBank/DDBJ databases">
        <authorList>
            <person name="Tran Van P."/>
        </authorList>
    </citation>
    <scope>NUCLEOTIDE SEQUENCE</scope>
</reference>
<evidence type="ECO:0000259" key="3">
    <source>
        <dbReference type="Pfam" id="PF19031"/>
    </source>
</evidence>
<dbReference type="Gene3D" id="3.40.50.300">
    <property type="entry name" value="P-loop containing nucleotide triphosphate hydrolases"/>
    <property type="match status" value="1"/>
</dbReference>
<dbReference type="Pfam" id="PF01712">
    <property type="entry name" value="dNK"/>
    <property type="match status" value="1"/>
</dbReference>
<dbReference type="InterPro" id="IPR027417">
    <property type="entry name" value="P-loop_NTPase"/>
</dbReference>
<dbReference type="Pfam" id="PF19031">
    <property type="entry name" value="Intu_longin_1"/>
    <property type="match status" value="1"/>
</dbReference>
<accession>A0A7R8W569</accession>
<feature type="domain" description="Deoxynucleoside kinase" evidence="2">
    <location>
        <begin position="437"/>
        <end position="575"/>
    </location>
</feature>
<organism evidence="5">
    <name type="scientific">Cyprideis torosa</name>
    <dbReference type="NCBI Taxonomy" id="163714"/>
    <lineage>
        <taxon>Eukaryota</taxon>
        <taxon>Metazoa</taxon>
        <taxon>Ecdysozoa</taxon>
        <taxon>Arthropoda</taxon>
        <taxon>Crustacea</taxon>
        <taxon>Oligostraca</taxon>
        <taxon>Ostracoda</taxon>
        <taxon>Podocopa</taxon>
        <taxon>Podocopida</taxon>
        <taxon>Cytherocopina</taxon>
        <taxon>Cytheroidea</taxon>
        <taxon>Cytherideidae</taxon>
        <taxon>Cyprideis</taxon>
    </lineage>
</organism>
<dbReference type="PANTHER" id="PTHR13056:SF0">
    <property type="entry name" value="VACUOLAR FUSION PROTEIN CCZ1 HOMOLOG-RELATED"/>
    <property type="match status" value="1"/>
</dbReference>
<dbReference type="InterPro" id="IPR043987">
    <property type="entry name" value="CCZ1/INTU/HSP4_longin_1"/>
</dbReference>
<dbReference type="SUPFAM" id="SSF52540">
    <property type="entry name" value="P-loop containing nucleoside triphosphate hydrolases"/>
    <property type="match status" value="1"/>
</dbReference>
<proteinExistence type="inferred from homology"/>
<evidence type="ECO:0000256" key="1">
    <source>
        <dbReference type="ARBA" id="ARBA00005352"/>
    </source>
</evidence>
<dbReference type="Pfam" id="PF19032">
    <property type="entry name" value="Intu_longin_2"/>
    <property type="match status" value="1"/>
</dbReference>
<evidence type="ECO:0000259" key="2">
    <source>
        <dbReference type="Pfam" id="PF01712"/>
    </source>
</evidence>
<sequence>MVTTVDSDEGRKVTLLDFFVYNPTYGPMEGEEENKILFYYPPDTDIDTQIRNVGLCEAVVKFTSTFNREEPCECLHTKQTKQFLYSPEEDFWMVLIVSIPSVIRVRDRTSQVEDFFPDLASDKLLRSLLIQAYQMFRFFMGTYSSIVSESLDPKSSLRSAMNHFYSKYVQTIDLEQADITDMLQGLQFLPLDKYSFLRISSLVNAVEEAFPMVSNSVFLLDDLLIWSGIEQRDMQVFYRYLTTSLFPSAEFSSSTESPSAATYTVASRGRFLTGPSNLQCDDLGKIPHVYLYGETEGDSEGRHLVVYTANRAVLCLFIQYSTSLDMSFFRSLDSFLSTHMVPFSMELLEQVRNRPSSLNDPCFRLKRRFILDDLAVGEEGSGVEVVVDVLIQLVVVEEEVEVVVEEADVEEVAVESDVGGCATSYVFLTMLDQEVQLRRQQQKVEVGQVCLMERSLHSAWNIFVKNLHDNGLMSGAEYTVLEEIYKEMCLNFDLTPDLIIYLRVTPDVAYERIMNRGRSEESGISLQMLETLHELHEKWLNPAGENLKLNVLQKLKLGGCSGDAKIPILILDANRNCDGMVDQFLEHKDIILNGRATSILTENAPTYKDEEKVSDRKPVKALEVDVDDLMGPPGV</sequence>
<comment type="similarity">
    <text evidence="1">Belongs to the CCZ1 family.</text>
</comment>
<dbReference type="InterPro" id="IPR043988">
    <property type="entry name" value="CCZ1/INTU_longin_2"/>
</dbReference>
<feature type="domain" description="CCZ1/INTU second Longin" evidence="4">
    <location>
        <begin position="213"/>
        <end position="337"/>
    </location>
</feature>
<dbReference type="InterPro" id="IPR013176">
    <property type="entry name" value="Ccz1"/>
</dbReference>
<dbReference type="PANTHER" id="PTHR13056">
    <property type="entry name" value="VACUOLAR FUSION PROTEIN CCZ1 HOMOLOG-RELATED"/>
    <property type="match status" value="1"/>
</dbReference>
<feature type="domain" description="CCZ1/INTU/HSP4 first Longin" evidence="3">
    <location>
        <begin position="18"/>
        <end position="141"/>
    </location>
</feature>
<dbReference type="InterPro" id="IPR031314">
    <property type="entry name" value="DNK_dom"/>
</dbReference>
<dbReference type="GO" id="GO:0035658">
    <property type="term" value="C:Mon1-Ccz1 complex"/>
    <property type="evidence" value="ECO:0007669"/>
    <property type="project" value="InterPro"/>
</dbReference>
<dbReference type="EMBL" id="OB660101">
    <property type="protein sequence ID" value="CAD7222758.1"/>
    <property type="molecule type" value="Genomic_DNA"/>
</dbReference>
<dbReference type="GO" id="GO:0016192">
    <property type="term" value="P:vesicle-mediated transport"/>
    <property type="evidence" value="ECO:0007669"/>
    <property type="project" value="InterPro"/>
</dbReference>
<protein>
    <submittedName>
        <fullName evidence="5">Uncharacterized protein</fullName>
    </submittedName>
</protein>